<dbReference type="InterPro" id="IPR007730">
    <property type="entry name" value="SPOR-like_dom"/>
</dbReference>
<evidence type="ECO:0000313" key="5">
    <source>
        <dbReference type="Proteomes" id="UP001589645"/>
    </source>
</evidence>
<dbReference type="PANTHER" id="PTHR35894:SF7">
    <property type="entry name" value="GENERAL SECRETION PATHWAY PROTEIN A-RELATED"/>
    <property type="match status" value="1"/>
</dbReference>
<dbReference type="Proteomes" id="UP001589645">
    <property type="component" value="Unassembled WGS sequence"/>
</dbReference>
<evidence type="ECO:0000313" key="4">
    <source>
        <dbReference type="EMBL" id="MFB9136476.1"/>
    </source>
</evidence>
<dbReference type="Gene3D" id="3.30.70.1070">
    <property type="entry name" value="Sporulation related repeat"/>
    <property type="match status" value="1"/>
</dbReference>
<feature type="domain" description="SPOR" evidence="3">
    <location>
        <begin position="425"/>
        <end position="503"/>
    </location>
</feature>
<dbReference type="InterPro" id="IPR052026">
    <property type="entry name" value="ExeA_AAA_ATPase_DNA-bind"/>
</dbReference>
<dbReference type="InterPro" id="IPR049945">
    <property type="entry name" value="AAA_22"/>
</dbReference>
<protein>
    <submittedName>
        <fullName evidence="4">SPOR domain-containing protein</fullName>
    </submittedName>
</protein>
<keyword evidence="2" id="KW-1133">Transmembrane helix</keyword>
<keyword evidence="2" id="KW-0472">Membrane</keyword>
<dbReference type="InterPro" id="IPR036680">
    <property type="entry name" value="SPOR-like_sf"/>
</dbReference>
<dbReference type="Pfam" id="PF13401">
    <property type="entry name" value="AAA_22"/>
    <property type="match status" value="1"/>
</dbReference>
<dbReference type="PROSITE" id="PS51724">
    <property type="entry name" value="SPOR"/>
    <property type="match status" value="1"/>
</dbReference>
<evidence type="ECO:0000256" key="1">
    <source>
        <dbReference type="SAM" id="MobiDB-lite"/>
    </source>
</evidence>
<dbReference type="PANTHER" id="PTHR35894">
    <property type="entry name" value="GENERAL SECRETION PATHWAY PROTEIN A-RELATED"/>
    <property type="match status" value="1"/>
</dbReference>
<comment type="caution">
    <text evidence="4">The sequence shown here is derived from an EMBL/GenBank/DDBJ whole genome shotgun (WGS) entry which is preliminary data.</text>
</comment>
<feature type="compositionally biased region" description="Low complexity" evidence="1">
    <location>
        <begin position="378"/>
        <end position="389"/>
    </location>
</feature>
<feature type="transmembrane region" description="Helical" evidence="2">
    <location>
        <begin position="232"/>
        <end position="257"/>
    </location>
</feature>
<dbReference type="Gene3D" id="3.40.50.300">
    <property type="entry name" value="P-loop containing nucleotide triphosphate hydrolases"/>
    <property type="match status" value="1"/>
</dbReference>
<feature type="region of interest" description="Disordered" evidence="1">
    <location>
        <begin position="366"/>
        <end position="409"/>
    </location>
</feature>
<dbReference type="Pfam" id="PF05036">
    <property type="entry name" value="SPOR"/>
    <property type="match status" value="1"/>
</dbReference>
<accession>A0ABV5HSH8</accession>
<feature type="compositionally biased region" description="Low complexity" evidence="1">
    <location>
        <begin position="398"/>
        <end position="409"/>
    </location>
</feature>
<feature type="compositionally biased region" description="Low complexity" evidence="1">
    <location>
        <begin position="311"/>
        <end position="329"/>
    </location>
</feature>
<dbReference type="SUPFAM" id="SSF52540">
    <property type="entry name" value="P-loop containing nucleoside triphosphate hydrolases"/>
    <property type="match status" value="1"/>
</dbReference>
<dbReference type="InterPro" id="IPR027417">
    <property type="entry name" value="P-loop_NTPase"/>
</dbReference>
<sequence>MNVTHQPRVLELDTQIDLLERLQLLTNYGSNFVTVGGAFGSGKTWLAQRFLEAWAQDKNQSLLMCHPSQDDESRRTTVLTQLLSEPLFNPHDSLVDSFSRLKSDDNCNIVIVIDDAHLLSETFVSELWMLVLEAQNTPKWDISVVMFAQENSLEPLLTRLSYGQEQKPIDLEIEPLSRDDADRFFEQLVIRFVEDSAEKRVRNAYRKAGRLPGEIMALGDHKPEKRIVIRSIVGSPLMITLIVLILLLLIGGGYWWMMNQPTAQQKAQQLETQMEQTVIPTLESEPQERNMENVEVPVPPAADDAAEDDSSALPPDVTQSTTSVDSQDSGEQRVVITSDVVDALLDGKPQEVDTSAMIQAIDAAKLQAQDDDGQNQVSSSESEQAAQAQTLSDPAPQTAEASSTADAESAQPVITFSYTREALKAFSPRSYTLQLAALSSVSEVQEFLDRHNLDGDVYIYPTVRNERDWFIVSYGNYPTIQLARDAVSTLPSDVQQLEPWAKSLSQVHREIDRVK</sequence>
<gene>
    <name evidence="4" type="ORF">ACFFUV_16000</name>
</gene>
<reference evidence="4 5" key="1">
    <citation type="submission" date="2024-09" db="EMBL/GenBank/DDBJ databases">
        <authorList>
            <person name="Sun Q."/>
            <person name="Mori K."/>
        </authorList>
    </citation>
    <scope>NUCLEOTIDE SEQUENCE [LARGE SCALE GENOMIC DNA]</scope>
    <source>
        <strain evidence="4 5">CECT 8064</strain>
    </source>
</reference>
<name>A0ABV5HSH8_9VIBR</name>
<dbReference type="RefSeq" id="WP_390194585.1">
    <property type="nucleotide sequence ID" value="NZ_JBHMEP010000005.1"/>
</dbReference>
<keyword evidence="2" id="KW-0812">Transmembrane</keyword>
<evidence type="ECO:0000256" key="2">
    <source>
        <dbReference type="SAM" id="Phobius"/>
    </source>
</evidence>
<evidence type="ECO:0000259" key="3">
    <source>
        <dbReference type="PROSITE" id="PS51724"/>
    </source>
</evidence>
<dbReference type="EMBL" id="JBHMEP010000005">
    <property type="protein sequence ID" value="MFB9136476.1"/>
    <property type="molecule type" value="Genomic_DNA"/>
</dbReference>
<keyword evidence="5" id="KW-1185">Reference proteome</keyword>
<organism evidence="4 5">
    <name type="scientific">Vibrio olivae</name>
    <dbReference type="NCBI Taxonomy" id="1243002"/>
    <lineage>
        <taxon>Bacteria</taxon>
        <taxon>Pseudomonadati</taxon>
        <taxon>Pseudomonadota</taxon>
        <taxon>Gammaproteobacteria</taxon>
        <taxon>Vibrionales</taxon>
        <taxon>Vibrionaceae</taxon>
        <taxon>Vibrio</taxon>
    </lineage>
</organism>
<feature type="region of interest" description="Disordered" evidence="1">
    <location>
        <begin position="299"/>
        <end position="333"/>
    </location>
</feature>
<proteinExistence type="predicted"/>